<protein>
    <recommendedName>
        <fullName evidence="3">XRE family transcriptional regulator</fullName>
    </recommendedName>
</protein>
<reference evidence="1 2" key="1">
    <citation type="submission" date="2019-10" db="EMBL/GenBank/DDBJ databases">
        <authorList>
            <person name="Karimi E."/>
        </authorList>
    </citation>
    <scope>NUCLEOTIDE SEQUENCE [LARGE SCALE GENOMIC DNA]</scope>
    <source>
        <strain evidence="1">Pantoea sp. 111</strain>
    </source>
</reference>
<dbReference type="AlphaFoldDB" id="A0AAX3J438"/>
<evidence type="ECO:0008006" key="3">
    <source>
        <dbReference type="Google" id="ProtNLM"/>
    </source>
</evidence>
<dbReference type="EMBL" id="CABWMH010000007">
    <property type="protein sequence ID" value="VXB51323.1"/>
    <property type="molecule type" value="Genomic_DNA"/>
</dbReference>
<name>A0AAX3J438_9GAMM</name>
<gene>
    <name evidence="1" type="ORF">PANT111_150119</name>
</gene>
<dbReference type="RefSeq" id="WP_159223331.1">
    <property type="nucleotide sequence ID" value="NZ_LR733469.1"/>
</dbReference>
<comment type="caution">
    <text evidence="1">The sequence shown here is derived from an EMBL/GenBank/DDBJ whole genome shotgun (WGS) entry which is preliminary data.</text>
</comment>
<dbReference type="Proteomes" id="UP000433737">
    <property type="component" value="Unassembled WGS sequence"/>
</dbReference>
<sequence>MEPFDFKEFWQGLSLEEKKQLAKEAGTTVNYIRTHLVYARRVPSRNYMTELHKAVTRINPNISKEQLLSFFYAAA</sequence>
<proteinExistence type="predicted"/>
<evidence type="ECO:0000313" key="2">
    <source>
        <dbReference type="Proteomes" id="UP000433737"/>
    </source>
</evidence>
<organism evidence="1 2">
    <name type="scientific">Pantoea brenneri</name>
    <dbReference type="NCBI Taxonomy" id="472694"/>
    <lineage>
        <taxon>Bacteria</taxon>
        <taxon>Pseudomonadati</taxon>
        <taxon>Pseudomonadota</taxon>
        <taxon>Gammaproteobacteria</taxon>
        <taxon>Enterobacterales</taxon>
        <taxon>Erwiniaceae</taxon>
        <taxon>Pantoea</taxon>
    </lineage>
</organism>
<evidence type="ECO:0000313" key="1">
    <source>
        <dbReference type="EMBL" id="VXB51323.1"/>
    </source>
</evidence>
<accession>A0AAX3J438</accession>